<name>A0A517SQE9_9BACT</name>
<dbReference type="Pfam" id="PF13400">
    <property type="entry name" value="Tad"/>
    <property type="match status" value="1"/>
</dbReference>
<protein>
    <recommendedName>
        <fullName evidence="2">Putative Flp pilus-assembly TadG-like N-terminal domain-containing protein</fullName>
    </recommendedName>
</protein>
<feature type="transmembrane region" description="Helical" evidence="1">
    <location>
        <begin position="20"/>
        <end position="45"/>
    </location>
</feature>
<proteinExistence type="predicted"/>
<feature type="domain" description="Putative Flp pilus-assembly TadG-like N-terminal" evidence="2">
    <location>
        <begin position="20"/>
        <end position="67"/>
    </location>
</feature>
<keyword evidence="4" id="KW-1185">Reference proteome</keyword>
<dbReference type="RefSeq" id="WP_145269442.1">
    <property type="nucleotide sequence ID" value="NZ_CP036272.1"/>
</dbReference>
<keyword evidence="1" id="KW-0472">Membrane</keyword>
<evidence type="ECO:0000313" key="4">
    <source>
        <dbReference type="Proteomes" id="UP000315003"/>
    </source>
</evidence>
<gene>
    <name evidence="3" type="ORF">SV7mr_08380</name>
</gene>
<dbReference type="AlphaFoldDB" id="A0A517SQE9"/>
<accession>A0A517SQE9</accession>
<evidence type="ECO:0000256" key="1">
    <source>
        <dbReference type="SAM" id="Phobius"/>
    </source>
</evidence>
<organism evidence="3 4">
    <name type="scientific">Stieleria bergensis</name>
    <dbReference type="NCBI Taxonomy" id="2528025"/>
    <lineage>
        <taxon>Bacteria</taxon>
        <taxon>Pseudomonadati</taxon>
        <taxon>Planctomycetota</taxon>
        <taxon>Planctomycetia</taxon>
        <taxon>Pirellulales</taxon>
        <taxon>Pirellulaceae</taxon>
        <taxon>Stieleria</taxon>
    </lineage>
</organism>
<keyword evidence="1" id="KW-1133">Transmembrane helix</keyword>
<dbReference type="OrthoDB" id="244027at2"/>
<evidence type="ECO:0000259" key="2">
    <source>
        <dbReference type="Pfam" id="PF13400"/>
    </source>
</evidence>
<sequence length="368" mass="40161">MSHFSPYCWPTRRPTAHRTGAIAVIAAVLLIPMAAMLAFAVDYGYLLRERSELQRAADAAALAGVQDLVPDDQGVQDVATAMATIREYVAANMTELEGFNVADADIEIGRFDPDMIYDSVSLLQDGTLDTIRVTLRRDGETNPAIPLFFANVFGMDTSDVVVTATAVLQKARYIPPGSDVLPFSIPQNEWNNMAQNEVWNIYGDGRLEDSHGHLIPGNWGTVDIGNENNSTADLSDQIINGLRQDDLDELYGDGRIPTNEYIDGDLDFDVQADTGLSGGMKHAVKQIHGQTRLIPIYNGVSGNGNNTEFSIVDWAVCQVVDSRFQGSKNTYVRVKKAFIYDGDLRPQPDLAVSEGSIVGAYTVPVLVD</sequence>
<dbReference type="EMBL" id="CP036272">
    <property type="protein sequence ID" value="QDT58348.1"/>
    <property type="molecule type" value="Genomic_DNA"/>
</dbReference>
<dbReference type="InterPro" id="IPR028087">
    <property type="entry name" value="Tad_N"/>
</dbReference>
<evidence type="ECO:0000313" key="3">
    <source>
        <dbReference type="EMBL" id="QDT58348.1"/>
    </source>
</evidence>
<dbReference type="Proteomes" id="UP000315003">
    <property type="component" value="Chromosome"/>
</dbReference>
<keyword evidence="1" id="KW-0812">Transmembrane</keyword>
<reference evidence="3 4" key="1">
    <citation type="submission" date="2019-02" db="EMBL/GenBank/DDBJ databases">
        <title>Deep-cultivation of Planctomycetes and their phenomic and genomic characterization uncovers novel biology.</title>
        <authorList>
            <person name="Wiegand S."/>
            <person name="Jogler M."/>
            <person name="Boedeker C."/>
            <person name="Pinto D."/>
            <person name="Vollmers J."/>
            <person name="Rivas-Marin E."/>
            <person name="Kohn T."/>
            <person name="Peeters S.H."/>
            <person name="Heuer A."/>
            <person name="Rast P."/>
            <person name="Oberbeckmann S."/>
            <person name="Bunk B."/>
            <person name="Jeske O."/>
            <person name="Meyerdierks A."/>
            <person name="Storesund J.E."/>
            <person name="Kallscheuer N."/>
            <person name="Luecker S."/>
            <person name="Lage O.M."/>
            <person name="Pohl T."/>
            <person name="Merkel B.J."/>
            <person name="Hornburger P."/>
            <person name="Mueller R.-W."/>
            <person name="Bruemmer F."/>
            <person name="Labrenz M."/>
            <person name="Spormann A.M."/>
            <person name="Op den Camp H."/>
            <person name="Overmann J."/>
            <person name="Amann R."/>
            <person name="Jetten M.S.M."/>
            <person name="Mascher T."/>
            <person name="Medema M.H."/>
            <person name="Devos D.P."/>
            <person name="Kaster A.-K."/>
            <person name="Ovreas L."/>
            <person name="Rohde M."/>
            <person name="Galperin M.Y."/>
            <person name="Jogler C."/>
        </authorList>
    </citation>
    <scope>NUCLEOTIDE SEQUENCE [LARGE SCALE GENOMIC DNA]</scope>
    <source>
        <strain evidence="3 4">SV_7m_r</strain>
    </source>
</reference>